<dbReference type="EMBL" id="AP014808">
    <property type="protein sequence ID" value="BAQ56690.1"/>
    <property type="molecule type" value="Genomic_DNA"/>
</dbReference>
<dbReference type="Gene3D" id="3.40.930.10">
    <property type="entry name" value="Mannitol-specific EII, Chain A"/>
    <property type="match status" value="1"/>
</dbReference>
<dbReference type="InterPro" id="IPR002178">
    <property type="entry name" value="PTS_EIIA_type-2_dom"/>
</dbReference>
<name>A0A0D6A2F6_9LACO</name>
<evidence type="ECO:0000259" key="1">
    <source>
        <dbReference type="PROSITE" id="PS51094"/>
    </source>
</evidence>
<gene>
    <name evidence="3" type="ORF">LA749_01640</name>
    <name evidence="2" type="ORF">LBAT_0301</name>
</gene>
<reference evidence="3 5" key="2">
    <citation type="submission" date="2019-09" db="EMBL/GenBank/DDBJ databases">
        <title>Genome sequencing of Lactobacillus acetotolerans.</title>
        <authorList>
            <person name="Kim K."/>
        </authorList>
    </citation>
    <scope>NUCLEOTIDE SEQUENCE [LARGE SCALE GENOMIC DNA]</scope>
    <source>
        <strain evidence="3 5">LA749</strain>
    </source>
</reference>
<dbReference type="PATRIC" id="fig|1600.4.peg.308"/>
<dbReference type="AlphaFoldDB" id="A0A0D6A2F6"/>
<keyword evidence="3" id="KW-0762">Sugar transport</keyword>
<dbReference type="CDD" id="cd00211">
    <property type="entry name" value="PTS_IIA_fru"/>
    <property type="match status" value="1"/>
</dbReference>
<dbReference type="PANTHER" id="PTHR47738">
    <property type="entry name" value="PTS SYSTEM FRUCTOSE-LIKE EIIA COMPONENT-RELATED"/>
    <property type="match status" value="1"/>
</dbReference>
<evidence type="ECO:0000313" key="2">
    <source>
        <dbReference type="EMBL" id="BAQ56690.1"/>
    </source>
</evidence>
<dbReference type="EMBL" id="CP044496">
    <property type="protein sequence ID" value="QFG50801.1"/>
    <property type="molecule type" value="Genomic_DNA"/>
</dbReference>
<dbReference type="KEGG" id="lae:LBAT_0301"/>
<dbReference type="STRING" id="1600.LBAT_0301"/>
<accession>A0A0D6A2F6</accession>
<keyword evidence="3" id="KW-0813">Transport</keyword>
<dbReference type="RefSeq" id="WP_056970377.1">
    <property type="nucleotide sequence ID" value="NZ_AP014808.1"/>
</dbReference>
<dbReference type="PROSITE" id="PS51094">
    <property type="entry name" value="PTS_EIIA_TYPE_2"/>
    <property type="match status" value="1"/>
</dbReference>
<protein>
    <submittedName>
        <fullName evidence="3">PTS sugar transporter subunit IIA</fullName>
    </submittedName>
    <submittedName>
        <fullName evidence="2">PTS system galactitol-specific IIA component</fullName>
    </submittedName>
</protein>
<dbReference type="PANTHER" id="PTHR47738:SF3">
    <property type="entry name" value="PHOSPHOTRANSFERASE SYSTEM MANNITOL_FRUCTOSE-SPECIFIC IIA DOMAIN CONTAINING PROTEIN"/>
    <property type="match status" value="1"/>
</dbReference>
<dbReference type="Proteomes" id="UP000035709">
    <property type="component" value="Chromosome"/>
</dbReference>
<reference evidence="2 4" key="1">
    <citation type="submission" date="2015-03" db="EMBL/GenBank/DDBJ databases">
        <title>Complete genome sequence of Lactobacillus acetotolerans NBRC 13120.</title>
        <authorList>
            <person name="Toh H."/>
            <person name="Morita H."/>
            <person name="Fujita N."/>
        </authorList>
    </citation>
    <scope>NUCLEOTIDE SEQUENCE [LARGE SCALE GENOMIC DNA]</scope>
    <source>
        <strain evidence="2 4">NBRC 13120</strain>
    </source>
</reference>
<feature type="domain" description="PTS EIIA type-2" evidence="1">
    <location>
        <begin position="8"/>
        <end position="154"/>
    </location>
</feature>
<dbReference type="SUPFAM" id="SSF55804">
    <property type="entry name" value="Phoshotransferase/anion transport protein"/>
    <property type="match status" value="1"/>
</dbReference>
<sequence length="157" mass="18259">MTDINYKEMLHEDTIFLTIDANDRDDLFEQIAERLNKLGYVKDSYAEALKKREDEFPTGLVTKYLSIALPHVDPENINKPFIAAVKNAKPIHMLQMGSNEDMKAQYFFFLGITDSSHQVVLLQKFMLLLRNKNFTDELTSQTDPKKMFEFLKKAFLS</sequence>
<evidence type="ECO:0000313" key="4">
    <source>
        <dbReference type="Proteomes" id="UP000035709"/>
    </source>
</evidence>
<dbReference type="Pfam" id="PF00359">
    <property type="entry name" value="PTS_EIIA_2"/>
    <property type="match status" value="1"/>
</dbReference>
<dbReference type="GeneID" id="78211676"/>
<evidence type="ECO:0000313" key="3">
    <source>
        <dbReference type="EMBL" id="QFG50801.1"/>
    </source>
</evidence>
<dbReference type="Proteomes" id="UP000325393">
    <property type="component" value="Chromosome"/>
</dbReference>
<organism evidence="2 4">
    <name type="scientific">Lactobacillus acetotolerans</name>
    <dbReference type="NCBI Taxonomy" id="1600"/>
    <lineage>
        <taxon>Bacteria</taxon>
        <taxon>Bacillati</taxon>
        <taxon>Bacillota</taxon>
        <taxon>Bacilli</taxon>
        <taxon>Lactobacillales</taxon>
        <taxon>Lactobacillaceae</taxon>
        <taxon>Lactobacillus</taxon>
    </lineage>
</organism>
<dbReference type="OrthoDB" id="370976at2"/>
<dbReference type="InterPro" id="IPR016152">
    <property type="entry name" value="PTrfase/Anion_transptr"/>
</dbReference>
<dbReference type="InterPro" id="IPR051541">
    <property type="entry name" value="PTS_SugarTrans_NitroReg"/>
</dbReference>
<evidence type="ECO:0000313" key="5">
    <source>
        <dbReference type="Proteomes" id="UP000325393"/>
    </source>
</evidence>
<proteinExistence type="predicted"/>
<keyword evidence="4" id="KW-1185">Reference proteome</keyword>